<keyword evidence="8 11" id="KW-0312">Gluconeogenesis</keyword>
<comment type="similarity">
    <text evidence="4 11">Belongs to the triosephosphate isomerase family.</text>
</comment>
<dbReference type="InterPro" id="IPR022896">
    <property type="entry name" value="TrioseP_Isoase_bac/euk"/>
</dbReference>
<dbReference type="InterPro" id="IPR035990">
    <property type="entry name" value="TIM_sf"/>
</dbReference>
<keyword evidence="10 11" id="KW-0413">Isomerase</keyword>
<evidence type="ECO:0000256" key="5">
    <source>
        <dbReference type="ARBA" id="ARBA00011738"/>
    </source>
</evidence>
<evidence type="ECO:0000313" key="12">
    <source>
        <dbReference type="EMBL" id="AGM32169.1"/>
    </source>
</evidence>
<dbReference type="GO" id="GO:0006096">
    <property type="term" value="P:glycolytic process"/>
    <property type="evidence" value="ECO:0007669"/>
    <property type="project" value="UniProtKB-UniPathway"/>
</dbReference>
<dbReference type="GO" id="GO:0004807">
    <property type="term" value="F:triose-phosphate isomerase activity"/>
    <property type="evidence" value="ECO:0007669"/>
    <property type="project" value="UniProtKB-EC"/>
</dbReference>
<name>R4UJD5_COPFO</name>
<dbReference type="AlphaFoldDB" id="R4UJD5"/>
<evidence type="ECO:0000256" key="4">
    <source>
        <dbReference type="ARBA" id="ARBA00007422"/>
    </source>
</evidence>
<dbReference type="UniPathway" id="UPA00109">
    <property type="reaction ID" value="UER00189"/>
</dbReference>
<dbReference type="NCBIfam" id="TIGR00419">
    <property type="entry name" value="tim"/>
    <property type="match status" value="1"/>
</dbReference>
<evidence type="ECO:0000256" key="3">
    <source>
        <dbReference type="ARBA" id="ARBA00004742"/>
    </source>
</evidence>
<dbReference type="Pfam" id="PF00121">
    <property type="entry name" value="TIM"/>
    <property type="match status" value="1"/>
</dbReference>
<dbReference type="HAMAP" id="MF_00147_B">
    <property type="entry name" value="TIM_B"/>
    <property type="match status" value="1"/>
</dbReference>
<dbReference type="PANTHER" id="PTHR21139">
    <property type="entry name" value="TRIOSEPHOSPHATE ISOMERASE"/>
    <property type="match status" value="1"/>
</dbReference>
<organism evidence="12">
    <name type="scientific">Coptotermes formosanus</name>
    <name type="common">Formosan subterranean termite</name>
    <dbReference type="NCBI Taxonomy" id="36987"/>
    <lineage>
        <taxon>Eukaryota</taxon>
        <taxon>Metazoa</taxon>
        <taxon>Ecdysozoa</taxon>
        <taxon>Arthropoda</taxon>
        <taxon>Hexapoda</taxon>
        <taxon>Insecta</taxon>
        <taxon>Pterygota</taxon>
        <taxon>Neoptera</taxon>
        <taxon>Polyneoptera</taxon>
        <taxon>Dictyoptera</taxon>
        <taxon>Blattodea</taxon>
        <taxon>Blattoidea</taxon>
        <taxon>Termitoidae</taxon>
        <taxon>Rhinotermitidae</taxon>
        <taxon>Coptotermes</taxon>
    </lineage>
</organism>
<evidence type="ECO:0000256" key="8">
    <source>
        <dbReference type="ARBA" id="ARBA00022432"/>
    </source>
</evidence>
<evidence type="ECO:0000256" key="9">
    <source>
        <dbReference type="ARBA" id="ARBA00023152"/>
    </source>
</evidence>
<comment type="pathway">
    <text evidence="2 11">Carbohydrate degradation; glycolysis; D-glyceraldehyde 3-phosphate from glycerone phosphate: step 1/1.</text>
</comment>
<evidence type="ECO:0000256" key="6">
    <source>
        <dbReference type="ARBA" id="ARBA00011940"/>
    </source>
</evidence>
<sequence length="253" mass="27377">MSRKFFVGGNWKANPTTVKETNELIELLNKAKITANVETVICTPFIYLSLVKSKLRSDFAVGAENVFNKDKGAYTGEITPPMIKDLGVTWTIIGHSERRDILKEDDTFLASKATEALKAGLKIIYCCGEHLEERKAKKEKDFVSAQIDKLIPAISADKWDSVVIAYEPIWAIGTGVVASTADAQEMGKTIRELIAAKVNPGVAAKLRILYGGSVKSDNCKDLAAQPDVDGFLVGGASLTPSFIDIVNSPPSGK</sequence>
<dbReference type="EC" id="5.3.1.1" evidence="6 11"/>
<dbReference type="SUPFAM" id="SSF51351">
    <property type="entry name" value="Triosephosphate isomerase (TIM)"/>
    <property type="match status" value="1"/>
</dbReference>
<dbReference type="PROSITE" id="PS51440">
    <property type="entry name" value="TIM_2"/>
    <property type="match status" value="1"/>
</dbReference>
<dbReference type="InterPro" id="IPR020861">
    <property type="entry name" value="Triosephosphate_isomerase_AS"/>
</dbReference>
<dbReference type="CDD" id="cd00311">
    <property type="entry name" value="TIM"/>
    <property type="match status" value="1"/>
</dbReference>
<dbReference type="GO" id="GO:0046166">
    <property type="term" value="P:glyceraldehyde-3-phosphate biosynthetic process"/>
    <property type="evidence" value="ECO:0007669"/>
    <property type="project" value="TreeGrafter"/>
</dbReference>
<protein>
    <recommendedName>
        <fullName evidence="7 11">Triosephosphate isomerase</fullName>
        <ecNumber evidence="6 11">5.3.1.1</ecNumber>
    </recommendedName>
</protein>
<dbReference type="PANTHER" id="PTHR21139:SF2">
    <property type="entry name" value="TRIOSEPHOSPHATE ISOMERASE"/>
    <property type="match status" value="1"/>
</dbReference>
<dbReference type="FunFam" id="3.20.20.70:FF:000016">
    <property type="entry name" value="Triosephosphate isomerase"/>
    <property type="match status" value="1"/>
</dbReference>
<comment type="subunit">
    <text evidence="5">Homodimer.</text>
</comment>
<evidence type="ECO:0000256" key="7">
    <source>
        <dbReference type="ARBA" id="ARBA00019397"/>
    </source>
</evidence>
<evidence type="ECO:0000256" key="11">
    <source>
        <dbReference type="RuleBase" id="RU363013"/>
    </source>
</evidence>
<dbReference type="UniPathway" id="UPA00138"/>
<evidence type="ECO:0000256" key="1">
    <source>
        <dbReference type="ARBA" id="ARBA00000474"/>
    </source>
</evidence>
<accession>R4UJD5</accession>
<keyword evidence="9 11" id="KW-0324">Glycolysis</keyword>
<comment type="pathway">
    <text evidence="3 11">Carbohydrate biosynthesis; gluconeogenesis.</text>
</comment>
<dbReference type="PROSITE" id="PS00171">
    <property type="entry name" value="TIM_1"/>
    <property type="match status" value="1"/>
</dbReference>
<proteinExistence type="evidence at transcript level"/>
<dbReference type="GO" id="GO:0006094">
    <property type="term" value="P:gluconeogenesis"/>
    <property type="evidence" value="ECO:0007669"/>
    <property type="project" value="UniProtKB-UniPathway"/>
</dbReference>
<dbReference type="EMBL" id="KC632355">
    <property type="protein sequence ID" value="AGM32169.1"/>
    <property type="molecule type" value="mRNA"/>
</dbReference>
<comment type="catalytic activity">
    <reaction evidence="1 11">
        <text>D-glyceraldehyde 3-phosphate = dihydroxyacetone phosphate</text>
        <dbReference type="Rhea" id="RHEA:18585"/>
        <dbReference type="ChEBI" id="CHEBI:57642"/>
        <dbReference type="ChEBI" id="CHEBI:59776"/>
        <dbReference type="EC" id="5.3.1.1"/>
    </reaction>
</comment>
<dbReference type="GO" id="GO:0005829">
    <property type="term" value="C:cytosol"/>
    <property type="evidence" value="ECO:0007669"/>
    <property type="project" value="TreeGrafter"/>
</dbReference>
<evidence type="ECO:0000256" key="2">
    <source>
        <dbReference type="ARBA" id="ARBA00004680"/>
    </source>
</evidence>
<dbReference type="GO" id="GO:0019563">
    <property type="term" value="P:glycerol catabolic process"/>
    <property type="evidence" value="ECO:0007669"/>
    <property type="project" value="TreeGrafter"/>
</dbReference>
<evidence type="ECO:0000256" key="10">
    <source>
        <dbReference type="ARBA" id="ARBA00023235"/>
    </source>
</evidence>
<reference evidence="12" key="1">
    <citation type="submission" date="2013-02" db="EMBL/GenBank/DDBJ databases">
        <title>Immune-Related transcriptome of Coptotermes formosanus Shiraki workers: the defense mechanism.</title>
        <authorList>
            <person name="Hussain A."/>
            <person name="Li Y.F."/>
            <person name="Wen S.Y."/>
        </authorList>
    </citation>
    <scope>NUCLEOTIDE SEQUENCE</scope>
</reference>
<dbReference type="Gene3D" id="3.20.20.70">
    <property type="entry name" value="Aldolase class I"/>
    <property type="match status" value="1"/>
</dbReference>
<dbReference type="InterPro" id="IPR013785">
    <property type="entry name" value="Aldolase_TIM"/>
</dbReference>
<dbReference type="InterPro" id="IPR000652">
    <property type="entry name" value="Triosephosphate_isomerase"/>
</dbReference>